<evidence type="ECO:0000256" key="9">
    <source>
        <dbReference type="SAM" id="MobiDB-lite"/>
    </source>
</evidence>
<evidence type="ECO:0000256" key="5">
    <source>
        <dbReference type="ARBA" id="ARBA00038347"/>
    </source>
</evidence>
<feature type="transmembrane region" description="Helical" evidence="10">
    <location>
        <begin position="326"/>
        <end position="347"/>
    </location>
</feature>
<dbReference type="GO" id="GO:0005886">
    <property type="term" value="C:plasma membrane"/>
    <property type="evidence" value="ECO:0007669"/>
    <property type="project" value="TreeGrafter"/>
</dbReference>
<evidence type="ECO:0000256" key="1">
    <source>
        <dbReference type="ARBA" id="ARBA00004141"/>
    </source>
</evidence>
<protein>
    <recommendedName>
        <fullName evidence="7">Cercosporin MFS transporter CTB4</fullName>
    </recommendedName>
    <alternativeName>
        <fullName evidence="8">Cercosporin toxin biosynthesis cluster protein 4</fullName>
    </alternativeName>
</protein>
<keyword evidence="4 10" id="KW-0472">Membrane</keyword>
<dbReference type="PANTHER" id="PTHR23502">
    <property type="entry name" value="MAJOR FACILITATOR SUPERFAMILY"/>
    <property type="match status" value="1"/>
</dbReference>
<accession>A0A6A6CIR0</accession>
<organism evidence="12 13">
    <name type="scientific">Zasmidium cellare ATCC 36951</name>
    <dbReference type="NCBI Taxonomy" id="1080233"/>
    <lineage>
        <taxon>Eukaryota</taxon>
        <taxon>Fungi</taxon>
        <taxon>Dikarya</taxon>
        <taxon>Ascomycota</taxon>
        <taxon>Pezizomycotina</taxon>
        <taxon>Dothideomycetes</taxon>
        <taxon>Dothideomycetidae</taxon>
        <taxon>Mycosphaerellales</taxon>
        <taxon>Mycosphaerellaceae</taxon>
        <taxon>Zasmidium</taxon>
    </lineage>
</organism>
<proteinExistence type="inferred from homology"/>
<dbReference type="PANTHER" id="PTHR23502:SF182">
    <property type="entry name" value="POLYAMINE TRANSPORTER, PUTATIVE-RELATED"/>
    <property type="match status" value="1"/>
</dbReference>
<feature type="transmembrane region" description="Helical" evidence="10">
    <location>
        <begin position="289"/>
        <end position="314"/>
    </location>
</feature>
<dbReference type="FunFam" id="1.20.1250.20:FF:000011">
    <property type="entry name" value="MFS multidrug transporter, putative"/>
    <property type="match status" value="1"/>
</dbReference>
<evidence type="ECO:0000256" key="6">
    <source>
        <dbReference type="ARBA" id="ARBA00053977"/>
    </source>
</evidence>
<dbReference type="GeneID" id="54566059"/>
<dbReference type="Proteomes" id="UP000799537">
    <property type="component" value="Unassembled WGS sequence"/>
</dbReference>
<comment type="similarity">
    <text evidence="5">Belongs to the major facilitator superfamily. CAR1 family.</text>
</comment>
<dbReference type="InterPro" id="IPR011701">
    <property type="entry name" value="MFS"/>
</dbReference>
<feature type="transmembrane region" description="Helical" evidence="10">
    <location>
        <begin position="374"/>
        <end position="393"/>
    </location>
</feature>
<dbReference type="Pfam" id="PF07690">
    <property type="entry name" value="MFS_1"/>
    <property type="match status" value="1"/>
</dbReference>
<keyword evidence="2 10" id="KW-0812">Transmembrane</keyword>
<dbReference type="SUPFAM" id="SSF103473">
    <property type="entry name" value="MFS general substrate transporter"/>
    <property type="match status" value="1"/>
</dbReference>
<reference evidence="12" key="1">
    <citation type="journal article" date="2020" name="Stud. Mycol.">
        <title>101 Dothideomycetes genomes: a test case for predicting lifestyles and emergence of pathogens.</title>
        <authorList>
            <person name="Haridas S."/>
            <person name="Albert R."/>
            <person name="Binder M."/>
            <person name="Bloem J."/>
            <person name="Labutti K."/>
            <person name="Salamov A."/>
            <person name="Andreopoulos B."/>
            <person name="Baker S."/>
            <person name="Barry K."/>
            <person name="Bills G."/>
            <person name="Bluhm B."/>
            <person name="Cannon C."/>
            <person name="Castanera R."/>
            <person name="Culley D."/>
            <person name="Daum C."/>
            <person name="Ezra D."/>
            <person name="Gonzalez J."/>
            <person name="Henrissat B."/>
            <person name="Kuo A."/>
            <person name="Liang C."/>
            <person name="Lipzen A."/>
            <person name="Lutzoni F."/>
            <person name="Magnuson J."/>
            <person name="Mondo S."/>
            <person name="Nolan M."/>
            <person name="Ohm R."/>
            <person name="Pangilinan J."/>
            <person name="Park H.-J."/>
            <person name="Ramirez L."/>
            <person name="Alfaro M."/>
            <person name="Sun H."/>
            <person name="Tritt A."/>
            <person name="Yoshinaga Y."/>
            <person name="Zwiers L.-H."/>
            <person name="Turgeon B."/>
            <person name="Goodwin S."/>
            <person name="Spatafora J."/>
            <person name="Crous P."/>
            <person name="Grigoriev I."/>
        </authorList>
    </citation>
    <scope>NUCLEOTIDE SEQUENCE</scope>
    <source>
        <strain evidence="12">ATCC 36951</strain>
    </source>
</reference>
<feature type="transmembrane region" description="Helical" evidence="10">
    <location>
        <begin position="107"/>
        <end position="126"/>
    </location>
</feature>
<dbReference type="Gene3D" id="1.20.1250.20">
    <property type="entry name" value="MFS general substrate transporter like domains"/>
    <property type="match status" value="1"/>
</dbReference>
<feature type="transmembrane region" description="Helical" evidence="10">
    <location>
        <begin position="164"/>
        <end position="185"/>
    </location>
</feature>
<comment type="function">
    <text evidence="6">MFS transporter; part of the gene cluster that mediates the biosynthesis of cercosporin, a light-activated, non-host-selective toxin. The perylenequinone chromophore of cercosporin absorbs light energy to attain an electronically-activated triplet state and produces active oxygen species such as the hydroxyl radical, superoxide, hydrogen peroxide or singlet oxygen upon reaction with oxygen molecules. These reactive oxygen species cause damage to various cellular components including lipids, proteins and nucleic acids. Responsible for secretion and accumulation of cercosporin, but does not play any roles in self-protection against the toxicity of cercosporin.</text>
</comment>
<feature type="region of interest" description="Disordered" evidence="9">
    <location>
        <begin position="1"/>
        <end position="41"/>
    </location>
</feature>
<dbReference type="RefSeq" id="XP_033667810.1">
    <property type="nucleotide sequence ID" value="XM_033812787.1"/>
</dbReference>
<dbReference type="InterPro" id="IPR036259">
    <property type="entry name" value="MFS_trans_sf"/>
</dbReference>
<keyword evidence="13" id="KW-1185">Reference proteome</keyword>
<sequence>MSKVSSVVELGPAPTEVADSPRSLTNAGPTSHDDQKGSPTTGEVAIELQEWETLEAKPFNWSLGRKSWHVIMVGLMCWLVTFGTSVYTPGAVEIAREFSASRQAVTLGLSLYSLGLGAGPCIGAPLSETFGRWVVFVVSVPAAALFTLGAGFSKSLGSLLVCRFFAGLMGGPPLSIGGGVLADLFPAQKRAIAGSIFIAAPFLGPCTGPIIGGFVAQYEGWRWTQWVALLAVLPIIAGIFTMRETYHKLLVRRREEALGLLPSIPSPKLRVLLTVVLVRPLHMIFFEPIVACLGIYTSFIFGVLYIFFAAFPIIFQGIYGFTISQLGLSFTGTGVGVLIAVGTNILIDRMIYQKQVRRSWERGDRGVVAPEHRLYSAMFGSFTIPIALFWFGWSARGDMHWISPIIATVPFAWGNLSIFHAAALYSTDVYGAVNGASALAANGMMRYIISAAFPLFAVQLYNSLGIGWASSLLGLVSVAFVPLPFILFRWGPKIRQNSHYETIKA</sequence>
<dbReference type="PROSITE" id="PS50850">
    <property type="entry name" value="MFS"/>
    <property type="match status" value="1"/>
</dbReference>
<feature type="transmembrane region" description="Helical" evidence="10">
    <location>
        <begin position="192"/>
        <end position="211"/>
    </location>
</feature>
<dbReference type="EMBL" id="ML993595">
    <property type="protein sequence ID" value="KAF2166921.1"/>
    <property type="molecule type" value="Genomic_DNA"/>
</dbReference>
<dbReference type="InterPro" id="IPR020846">
    <property type="entry name" value="MFS_dom"/>
</dbReference>
<keyword evidence="3 10" id="KW-1133">Transmembrane helix</keyword>
<dbReference type="GO" id="GO:0000297">
    <property type="term" value="F:spermine transmembrane transporter activity"/>
    <property type="evidence" value="ECO:0007669"/>
    <property type="project" value="TreeGrafter"/>
</dbReference>
<evidence type="ECO:0000256" key="4">
    <source>
        <dbReference type="ARBA" id="ARBA00023136"/>
    </source>
</evidence>
<evidence type="ECO:0000256" key="10">
    <source>
        <dbReference type="SAM" id="Phobius"/>
    </source>
</evidence>
<feature type="transmembrane region" description="Helical" evidence="10">
    <location>
        <begin position="466"/>
        <end position="488"/>
    </location>
</feature>
<evidence type="ECO:0000259" key="11">
    <source>
        <dbReference type="PROSITE" id="PS50850"/>
    </source>
</evidence>
<dbReference type="GO" id="GO:0015606">
    <property type="term" value="F:spermidine transmembrane transporter activity"/>
    <property type="evidence" value="ECO:0007669"/>
    <property type="project" value="TreeGrafter"/>
</dbReference>
<feature type="transmembrane region" description="Helical" evidence="10">
    <location>
        <begin position="223"/>
        <end position="242"/>
    </location>
</feature>
<feature type="transmembrane region" description="Helical" evidence="10">
    <location>
        <begin position="405"/>
        <end position="426"/>
    </location>
</feature>
<evidence type="ECO:0000313" key="13">
    <source>
        <dbReference type="Proteomes" id="UP000799537"/>
    </source>
</evidence>
<feature type="transmembrane region" description="Helical" evidence="10">
    <location>
        <begin position="133"/>
        <end position="152"/>
    </location>
</feature>
<evidence type="ECO:0000256" key="7">
    <source>
        <dbReference type="ARBA" id="ARBA00069139"/>
    </source>
</evidence>
<feature type="transmembrane region" description="Helical" evidence="10">
    <location>
        <begin position="438"/>
        <end position="460"/>
    </location>
</feature>
<dbReference type="CDD" id="cd17323">
    <property type="entry name" value="MFS_Tpo1_MDR_like"/>
    <property type="match status" value="1"/>
</dbReference>
<dbReference type="OrthoDB" id="3936150at2759"/>
<comment type="subcellular location">
    <subcellularLocation>
        <location evidence="1">Membrane</location>
        <topology evidence="1">Multi-pass membrane protein</topology>
    </subcellularLocation>
</comment>
<feature type="domain" description="Major facilitator superfamily (MFS) profile" evidence="11">
    <location>
        <begin position="69"/>
        <end position="494"/>
    </location>
</feature>
<evidence type="ECO:0000256" key="2">
    <source>
        <dbReference type="ARBA" id="ARBA00022692"/>
    </source>
</evidence>
<evidence type="ECO:0000256" key="3">
    <source>
        <dbReference type="ARBA" id="ARBA00022989"/>
    </source>
</evidence>
<gene>
    <name evidence="12" type="ORF">M409DRAFT_54685</name>
</gene>
<feature type="transmembrane region" description="Helical" evidence="10">
    <location>
        <begin position="67"/>
        <end position="87"/>
    </location>
</feature>
<evidence type="ECO:0000256" key="8">
    <source>
        <dbReference type="ARBA" id="ARBA00077167"/>
    </source>
</evidence>
<name>A0A6A6CIR0_ZASCE</name>
<evidence type="ECO:0000313" key="12">
    <source>
        <dbReference type="EMBL" id="KAF2166921.1"/>
    </source>
</evidence>
<dbReference type="AlphaFoldDB" id="A0A6A6CIR0"/>